<dbReference type="SMART" id="SM00164">
    <property type="entry name" value="TBC"/>
    <property type="match status" value="1"/>
</dbReference>
<dbReference type="Pfam" id="PF00566">
    <property type="entry name" value="RabGAP-TBC"/>
    <property type="match status" value="1"/>
</dbReference>
<protein>
    <recommendedName>
        <fullName evidence="2">Rab-GAP TBC domain-containing protein</fullName>
    </recommendedName>
</protein>
<dbReference type="InterPro" id="IPR035969">
    <property type="entry name" value="Rab-GAP_TBC_sf"/>
</dbReference>
<accession>A0ABR5BJL9</accession>
<dbReference type="Proteomes" id="UP000053800">
    <property type="component" value="Unassembled WGS sequence"/>
</dbReference>
<evidence type="ECO:0000313" key="3">
    <source>
        <dbReference type="EMBL" id="KIR69371.1"/>
    </source>
</evidence>
<evidence type="ECO:0000259" key="2">
    <source>
        <dbReference type="PROSITE" id="PS50086"/>
    </source>
</evidence>
<feature type="compositionally biased region" description="Acidic residues" evidence="1">
    <location>
        <begin position="155"/>
        <end position="168"/>
    </location>
</feature>
<dbReference type="Gene3D" id="1.10.472.80">
    <property type="entry name" value="Ypt/Rab-GAP domain of gyp1p, domain 3"/>
    <property type="match status" value="1"/>
</dbReference>
<dbReference type="InterPro" id="IPR000195">
    <property type="entry name" value="Rab-GAP-TBC_dom"/>
</dbReference>
<dbReference type="EMBL" id="KN848889">
    <property type="protein sequence ID" value="KIR69371.1"/>
    <property type="molecule type" value="Genomic_DNA"/>
</dbReference>
<proteinExistence type="predicted"/>
<feature type="compositionally biased region" description="Polar residues" evidence="1">
    <location>
        <begin position="569"/>
        <end position="578"/>
    </location>
</feature>
<dbReference type="SUPFAM" id="SSF47923">
    <property type="entry name" value="Ypt/Rab-GAP domain of gyp1p"/>
    <property type="match status" value="2"/>
</dbReference>
<dbReference type="Gene3D" id="1.10.8.270">
    <property type="entry name" value="putative rabgap domain of human tbc1 domain family member 14 like domains"/>
    <property type="match status" value="1"/>
</dbReference>
<feature type="region of interest" description="Disordered" evidence="1">
    <location>
        <begin position="135"/>
        <end position="168"/>
    </location>
</feature>
<feature type="compositionally biased region" description="Low complexity" evidence="1">
    <location>
        <begin position="648"/>
        <end position="661"/>
    </location>
</feature>
<dbReference type="PANTHER" id="PTHR22957">
    <property type="entry name" value="TBC1 DOMAIN FAMILY MEMBER GTPASE-ACTIVATING PROTEIN"/>
    <property type="match status" value="1"/>
</dbReference>
<reference evidence="3 4" key="1">
    <citation type="submission" date="2015-01" db="EMBL/GenBank/DDBJ databases">
        <title>The Genome Sequence of Cryptococcus gattii CA1873.</title>
        <authorList>
            <consortium name="The Broad Institute Genomics Platform"/>
            <person name="Cuomo C."/>
            <person name="Litvintseva A."/>
            <person name="Chen Y."/>
            <person name="Heitman J."/>
            <person name="Sun S."/>
            <person name="Springer D."/>
            <person name="Dromer F."/>
            <person name="Young S."/>
            <person name="Zeng Q."/>
            <person name="Gargeya S."/>
            <person name="Abouelleil A."/>
            <person name="Alvarado L."/>
            <person name="Chapman S.B."/>
            <person name="Gainer-Dewar J."/>
            <person name="Goldberg J."/>
            <person name="Griggs A."/>
            <person name="Gujja S."/>
            <person name="Hansen M."/>
            <person name="Howarth C."/>
            <person name="Imamovic A."/>
            <person name="Larimer J."/>
            <person name="Murphy C."/>
            <person name="Naylor J."/>
            <person name="Pearson M."/>
            <person name="Priest M."/>
            <person name="Roberts A."/>
            <person name="Saif S."/>
            <person name="Shea T."/>
            <person name="Sykes S."/>
            <person name="Wortman J."/>
            <person name="Nusbaum C."/>
            <person name="Birren B."/>
        </authorList>
    </citation>
    <scope>NUCLEOTIDE SEQUENCE [LARGE SCALE GENOMIC DNA]</scope>
    <source>
        <strain evidence="3 4">CA1873</strain>
    </source>
</reference>
<feature type="domain" description="Rab-GAP TBC" evidence="2">
    <location>
        <begin position="48"/>
        <end position="417"/>
    </location>
</feature>
<feature type="compositionally biased region" description="Polar residues" evidence="1">
    <location>
        <begin position="634"/>
        <end position="647"/>
    </location>
</feature>
<feature type="compositionally biased region" description="Polar residues" evidence="1">
    <location>
        <begin position="662"/>
        <end position="672"/>
    </location>
</feature>
<name>A0ABR5BJL9_CRYGA</name>
<keyword evidence="4" id="KW-1185">Reference proteome</keyword>
<feature type="compositionally biased region" description="Low complexity" evidence="1">
    <location>
        <begin position="673"/>
        <end position="685"/>
    </location>
</feature>
<organism evidence="3 4">
    <name type="scientific">Cryptococcus bacillisporus CA1873</name>
    <dbReference type="NCBI Taxonomy" id="1296111"/>
    <lineage>
        <taxon>Eukaryota</taxon>
        <taxon>Fungi</taxon>
        <taxon>Dikarya</taxon>
        <taxon>Basidiomycota</taxon>
        <taxon>Agaricomycotina</taxon>
        <taxon>Tremellomycetes</taxon>
        <taxon>Tremellales</taxon>
        <taxon>Cryptococcaceae</taxon>
        <taxon>Cryptococcus</taxon>
        <taxon>Cryptococcus gattii species complex</taxon>
    </lineage>
</organism>
<feature type="compositionally biased region" description="Polar residues" evidence="1">
    <location>
        <begin position="607"/>
        <end position="616"/>
    </location>
</feature>
<gene>
    <name evidence="3" type="ORF">I314_00482</name>
</gene>
<feature type="region of interest" description="Disordered" evidence="1">
    <location>
        <begin position="724"/>
        <end position="750"/>
    </location>
</feature>
<sequence>MFASSNALSSQHARMMAFQTFLDSSETASEKSVDLELFRKLCATGIPSHPPHLRPLAYSLLLELLPLDKHQWKGTMKAQRRRYYNLMQTFMKELEVQPNASSSNLDNTLYEISRDVKNLKSPFWHRPVSYRPASPLGPVNSKVISKGKGPNKEQETEESCSDSEKEVEEPILNRRAVFERLEVLSSSRHATSGQKSPPNNVAVQSPVPSVESTVLSPQITLSFDPTPMASPLDVIRSPTPIQSTPQPTVDEQTPSSITLLSSKPLQSAIDITSTPVNGALLHPDSNREALIRLLYVFCQSNPQWQYRSSFVDVGAALYLIYAGGTKSDLDYVEEQTFWALSGLAGDTNQLFSNEGMDNALDRFERRLHWANPALSKILRDRNIEPVLYAQRWLSSFFTQDVSPTRIPLLFDRIVSARLSSPERQPKVDLIMDIGVAMVLLLKDEIVHPNRLKVASGMWDNAVEEDEDPADALVRVLTLLRSCPWERAGDLPAVLEEASDLEEIRLLSLQKGIDPDQIPFPPRKNVSAKNLPDQTATNSSWGKAVGSLWNSISASSISALKTIPTPLSSPPKTLDSSFGRSPVSDRRRSDSVTSSVSAIQERFASLSKHFSPTSSPKQSEDEPVILPRPLLLSGSARSISRSYRGDSTPSSSPRASPRASPSMDGTLSPSNEFRSPSRSLPSRQSPGGLYKIGNKYKDGHPLGATPTPTLAQKIHVGADHLWRSESAIEEKAMRKADDNGHDNESSGRRSV</sequence>
<feature type="region of interest" description="Disordered" evidence="1">
    <location>
        <begin position="186"/>
        <end position="205"/>
    </location>
</feature>
<dbReference type="PROSITE" id="PS50086">
    <property type="entry name" value="TBC_RABGAP"/>
    <property type="match status" value="1"/>
</dbReference>
<feature type="region of interest" description="Disordered" evidence="1">
    <location>
        <begin position="515"/>
        <end position="537"/>
    </location>
</feature>
<evidence type="ECO:0000313" key="4">
    <source>
        <dbReference type="Proteomes" id="UP000053800"/>
    </source>
</evidence>
<evidence type="ECO:0000256" key="1">
    <source>
        <dbReference type="SAM" id="MobiDB-lite"/>
    </source>
</evidence>
<feature type="region of interest" description="Disordered" evidence="1">
    <location>
        <begin position="562"/>
        <end position="708"/>
    </location>
</feature>
<dbReference type="PANTHER" id="PTHR22957:SF27">
    <property type="entry name" value="TBC1 DOMAIN FAMILY MEMBER 13"/>
    <property type="match status" value="1"/>
</dbReference>